<dbReference type="AlphaFoldDB" id="A0A392U8F0"/>
<accession>A0A392U8F0</accession>
<dbReference type="EMBL" id="LXQA010753693">
    <property type="protein sequence ID" value="MCI69318.1"/>
    <property type="molecule type" value="Genomic_DNA"/>
</dbReference>
<sequence>MVSDAKKKASQKKATLNEVVKPPLQLLLLKPPI</sequence>
<keyword evidence="2" id="KW-1185">Reference proteome</keyword>
<organism evidence="1 2">
    <name type="scientific">Trifolium medium</name>
    <dbReference type="NCBI Taxonomy" id="97028"/>
    <lineage>
        <taxon>Eukaryota</taxon>
        <taxon>Viridiplantae</taxon>
        <taxon>Streptophyta</taxon>
        <taxon>Embryophyta</taxon>
        <taxon>Tracheophyta</taxon>
        <taxon>Spermatophyta</taxon>
        <taxon>Magnoliopsida</taxon>
        <taxon>eudicotyledons</taxon>
        <taxon>Gunneridae</taxon>
        <taxon>Pentapetalae</taxon>
        <taxon>rosids</taxon>
        <taxon>fabids</taxon>
        <taxon>Fabales</taxon>
        <taxon>Fabaceae</taxon>
        <taxon>Papilionoideae</taxon>
        <taxon>50 kb inversion clade</taxon>
        <taxon>NPAAA clade</taxon>
        <taxon>Hologalegina</taxon>
        <taxon>IRL clade</taxon>
        <taxon>Trifolieae</taxon>
        <taxon>Trifolium</taxon>
    </lineage>
</organism>
<evidence type="ECO:0000313" key="1">
    <source>
        <dbReference type="EMBL" id="MCI69318.1"/>
    </source>
</evidence>
<proteinExistence type="predicted"/>
<reference evidence="1 2" key="1">
    <citation type="journal article" date="2018" name="Front. Plant Sci.">
        <title>Red Clover (Trifolium pratense) and Zigzag Clover (T. medium) - A Picture of Genomic Similarities and Differences.</title>
        <authorList>
            <person name="Dluhosova J."/>
            <person name="Istvanek J."/>
            <person name="Nedelnik J."/>
            <person name="Repkova J."/>
        </authorList>
    </citation>
    <scope>NUCLEOTIDE SEQUENCE [LARGE SCALE GENOMIC DNA]</scope>
    <source>
        <strain evidence="2">cv. 10/8</strain>
        <tissue evidence="1">Leaf</tissue>
    </source>
</reference>
<protein>
    <submittedName>
        <fullName evidence="1">Uncharacterized protein</fullName>
    </submittedName>
</protein>
<evidence type="ECO:0000313" key="2">
    <source>
        <dbReference type="Proteomes" id="UP000265520"/>
    </source>
</evidence>
<feature type="non-terminal residue" evidence="1">
    <location>
        <position position="33"/>
    </location>
</feature>
<name>A0A392U8F0_9FABA</name>
<comment type="caution">
    <text evidence="1">The sequence shown here is derived from an EMBL/GenBank/DDBJ whole genome shotgun (WGS) entry which is preliminary data.</text>
</comment>
<dbReference type="Proteomes" id="UP000265520">
    <property type="component" value="Unassembled WGS sequence"/>
</dbReference>